<evidence type="ECO:0000313" key="2">
    <source>
        <dbReference type="Proteomes" id="UP000237839"/>
    </source>
</evidence>
<comment type="caution">
    <text evidence="1">The sequence shown here is derived from an EMBL/GenBank/DDBJ whole genome shotgun (WGS) entry which is preliminary data.</text>
</comment>
<gene>
    <name evidence="1" type="ORF">S2091_2735</name>
</gene>
<dbReference type="Proteomes" id="UP000237839">
    <property type="component" value="Unassembled WGS sequence"/>
</dbReference>
<proteinExistence type="predicted"/>
<reference evidence="1 2" key="1">
    <citation type="submission" date="2018-02" db="EMBL/GenBank/DDBJ databases">
        <title>Solimicrobium silvestre gen. nov., sp. nov., isolated from alpine forest soil.</title>
        <authorList>
            <person name="Margesin R."/>
            <person name="Albuquerque L."/>
            <person name="Zhang D.-C."/>
            <person name="Froufe H.J.C."/>
            <person name="Severino R."/>
            <person name="Roxo I."/>
            <person name="Egas C."/>
            <person name="Da Costa M.S."/>
        </authorList>
    </citation>
    <scope>NUCLEOTIDE SEQUENCE [LARGE SCALE GENOMIC DNA]</scope>
    <source>
        <strain evidence="1 2">S20-91</strain>
    </source>
</reference>
<dbReference type="RefSeq" id="WP_105532490.1">
    <property type="nucleotide sequence ID" value="NZ_PUGF01000012.1"/>
</dbReference>
<dbReference type="AlphaFoldDB" id="A0A2S9GYA3"/>
<protein>
    <submittedName>
        <fullName evidence="1">Uncharacterized protein</fullName>
    </submittedName>
</protein>
<accession>A0A2S9GYA3</accession>
<organism evidence="1 2">
    <name type="scientific">Solimicrobium silvestre</name>
    <dbReference type="NCBI Taxonomy" id="2099400"/>
    <lineage>
        <taxon>Bacteria</taxon>
        <taxon>Pseudomonadati</taxon>
        <taxon>Pseudomonadota</taxon>
        <taxon>Betaproteobacteria</taxon>
        <taxon>Burkholderiales</taxon>
        <taxon>Oxalobacteraceae</taxon>
        <taxon>Solimicrobium</taxon>
    </lineage>
</organism>
<dbReference type="OrthoDB" id="8697034at2"/>
<keyword evidence="2" id="KW-1185">Reference proteome</keyword>
<evidence type="ECO:0000313" key="1">
    <source>
        <dbReference type="EMBL" id="PRC92680.1"/>
    </source>
</evidence>
<name>A0A2S9GYA3_9BURK</name>
<sequence length="488" mass="51990">MTDAQFQAWLTSPASIPIVLIEAHVNSGGVETVRYLSTDMYNTGAADTPANTCYQPRLTGALTFTEQVVIDNSAGVSSSTIELENSDGALDLWLLDIWNNRQIIAYIGDPRWARSDFRVIFNGIIVDMDCTTRDKPIFNLADQLQLLNTPVTATLLGGTTPNSTQLIPLCFGECHNVTPLLTNPATLEYAVHNGQVANIFEVRDNGVPITANITNATGRFTLNAPPVGTITASVQGDAPAGVYTNTIAGIVQRLVTGFGTNPFATGNLDSVNFSAFATANPQPVGIYLSSSTNVLDACAQLASSVGAQLVMARTGLLQLIQIALPAIGTPTVITQNQIIEQTLMPTARTDVAAGVMLGFCLNYTVQANLLTNLPVGDADMFALDYMIVNMVDAPTQAMYKMTAAPAQQNTLLLVQSDATSEATRRLNLWKKPHITYQFEGTTSLLALVLGQAATIINPRFGMSAGSTGMVISLAPDWTSGRVVVEVLI</sequence>
<dbReference type="EMBL" id="PUGF01000012">
    <property type="protein sequence ID" value="PRC92680.1"/>
    <property type="molecule type" value="Genomic_DNA"/>
</dbReference>